<keyword evidence="4" id="KW-1185">Reference proteome</keyword>
<dbReference type="OrthoDB" id="248775at2759"/>
<accession>A0A3R7NPL1</accession>
<reference evidence="3 4" key="1">
    <citation type="journal article" date="2018" name="BMC Genomics">
        <title>Genomic comparison of Trypanosoma conorhini and Trypanosoma rangeli to Trypanosoma cruzi strains of high and low virulence.</title>
        <authorList>
            <person name="Bradwell K.R."/>
            <person name="Koparde V.N."/>
            <person name="Matveyev A.V."/>
            <person name="Serrano M.G."/>
            <person name="Alves J.M."/>
            <person name="Parikh H."/>
            <person name="Huang B."/>
            <person name="Lee V."/>
            <person name="Espinosa-Alvarez O."/>
            <person name="Ortiz P.A."/>
            <person name="Costa-Martins A.G."/>
            <person name="Teixeira M.M."/>
            <person name="Buck G.A."/>
        </authorList>
    </citation>
    <scope>NUCLEOTIDE SEQUENCE [LARGE SCALE GENOMIC DNA]</scope>
    <source>
        <strain evidence="3 4">025E</strain>
    </source>
</reference>
<dbReference type="Proteomes" id="UP000284403">
    <property type="component" value="Unassembled WGS sequence"/>
</dbReference>
<feature type="region of interest" description="Disordered" evidence="1">
    <location>
        <begin position="380"/>
        <end position="413"/>
    </location>
</feature>
<feature type="compositionally biased region" description="Low complexity" evidence="1">
    <location>
        <begin position="445"/>
        <end position="456"/>
    </location>
</feature>
<keyword evidence="2" id="KW-0812">Transmembrane</keyword>
<gene>
    <name evidence="3" type="ORF">Tco025E_03394</name>
</gene>
<feature type="region of interest" description="Disordered" evidence="1">
    <location>
        <begin position="1"/>
        <end position="76"/>
    </location>
</feature>
<protein>
    <submittedName>
        <fullName evidence="3">Uncharacterized protein</fullName>
    </submittedName>
</protein>
<feature type="region of interest" description="Disordered" evidence="1">
    <location>
        <begin position="438"/>
        <end position="468"/>
    </location>
</feature>
<keyword evidence="2" id="KW-0472">Membrane</keyword>
<feature type="compositionally biased region" description="Acidic residues" evidence="1">
    <location>
        <begin position="307"/>
        <end position="317"/>
    </location>
</feature>
<evidence type="ECO:0000313" key="3">
    <source>
        <dbReference type="EMBL" id="RNF21420.1"/>
    </source>
</evidence>
<evidence type="ECO:0000256" key="2">
    <source>
        <dbReference type="SAM" id="Phobius"/>
    </source>
</evidence>
<dbReference type="RefSeq" id="XP_029229523.1">
    <property type="nucleotide sequence ID" value="XM_029370312.1"/>
</dbReference>
<feature type="transmembrane region" description="Helical" evidence="2">
    <location>
        <begin position="109"/>
        <end position="131"/>
    </location>
</feature>
<feature type="region of interest" description="Disordered" evidence="1">
    <location>
        <begin position="293"/>
        <end position="339"/>
    </location>
</feature>
<evidence type="ECO:0000313" key="4">
    <source>
        <dbReference type="Proteomes" id="UP000284403"/>
    </source>
</evidence>
<keyword evidence="2" id="KW-1133">Transmembrane helix</keyword>
<sequence>ETPEPVHAETQEPVHAETPEPVHAETQEPVHAETQEPVHAETQKPVHAETQEPVHAETQEPVHAETQEPVHAETQERHLSSVVSDLYTHQYGNEVRTGGPFSAVWMAWMYPRVVVAGIVCAVFVTVVWVLLLRRSSFSPRGAGALSIMRWQLTRDDLLWEAVDARFALLLGVLSSSFDVSHAQRLCLRSVAEAYFGSCELHYVDLGNSISMWEDLEGQLRGADAHFSRRIRELKWSLQLREVALLEGQERVDLCLEERRRASQLWGHILEVFAGQLAHFMACEQARAAAAVDATPHADAEGDAAASQEDDNSNDTEDAGVAPSSRASSPPPATPANDPHAANTLQLEEMLRDMLLKENQEKHVLLLALQLLRGRLAERANGKFDTPPLSTNVTEGNQHDGSGHRSSLRRSPLQRDIQNRGTRYYGSHSHDAVTACEDEPRTGVGLAPSSLPSRASSFGQRPTQSASVSCASSPHVDVVVDGAIDIEAGLKRHEEASAPSPEHRTTHFGVATGNVSEAVPAQMRSPMCNMLPVSPLPFSQSDASAENVSTLRLGGVSRMNTKLGKEAVHAKGNCSTESPVKPATMRRGLHATRLYRGNDWSDLGAQE</sequence>
<comment type="caution">
    <text evidence="3">The sequence shown here is derived from an EMBL/GenBank/DDBJ whole genome shotgun (WGS) entry which is preliminary data.</text>
</comment>
<feature type="non-terminal residue" evidence="3">
    <location>
        <position position="1"/>
    </location>
</feature>
<feature type="compositionally biased region" description="Polar residues" evidence="1">
    <location>
        <begin position="457"/>
        <end position="468"/>
    </location>
</feature>
<name>A0A3R7NPL1_9TRYP</name>
<dbReference type="EMBL" id="MKKU01000157">
    <property type="protein sequence ID" value="RNF21420.1"/>
    <property type="molecule type" value="Genomic_DNA"/>
</dbReference>
<dbReference type="AlphaFoldDB" id="A0A3R7NPL1"/>
<evidence type="ECO:0000256" key="1">
    <source>
        <dbReference type="SAM" id="MobiDB-lite"/>
    </source>
</evidence>
<dbReference type="GeneID" id="40317005"/>
<proteinExistence type="predicted"/>
<organism evidence="3 4">
    <name type="scientific">Trypanosoma conorhini</name>
    <dbReference type="NCBI Taxonomy" id="83891"/>
    <lineage>
        <taxon>Eukaryota</taxon>
        <taxon>Discoba</taxon>
        <taxon>Euglenozoa</taxon>
        <taxon>Kinetoplastea</taxon>
        <taxon>Metakinetoplastina</taxon>
        <taxon>Trypanosomatida</taxon>
        <taxon>Trypanosomatidae</taxon>
        <taxon>Trypanosoma</taxon>
    </lineage>
</organism>